<dbReference type="PANTHER" id="PTHR24075:SF0">
    <property type="entry name" value="TRANSLOCATION PROTEIN SEC63 HOMOLOG"/>
    <property type="match status" value="1"/>
</dbReference>
<keyword evidence="8" id="KW-0143">Chaperone</keyword>
<dbReference type="GO" id="GO:0031207">
    <property type="term" value="C:Sec62/Sec63 complex"/>
    <property type="evidence" value="ECO:0007669"/>
    <property type="project" value="TreeGrafter"/>
</dbReference>
<keyword evidence="6 10" id="KW-1133">Transmembrane helix</keyword>
<feature type="domain" description="J" evidence="11">
    <location>
        <begin position="103"/>
        <end position="167"/>
    </location>
</feature>
<proteinExistence type="predicted"/>
<keyword evidence="5" id="KW-0653">Protein transport</keyword>
<dbReference type="Proteomes" id="UP000014680">
    <property type="component" value="Unassembled WGS sequence"/>
</dbReference>
<dbReference type="SUPFAM" id="SSF81296">
    <property type="entry name" value="E set domains"/>
    <property type="match status" value="1"/>
</dbReference>
<dbReference type="VEuPathDB" id="AmoebaDB:EIN_002120"/>
<evidence type="ECO:0000256" key="5">
    <source>
        <dbReference type="ARBA" id="ARBA00022927"/>
    </source>
</evidence>
<dbReference type="SUPFAM" id="SSF158702">
    <property type="entry name" value="Sec63 N-terminal domain-like"/>
    <property type="match status" value="1"/>
</dbReference>
<feature type="region of interest" description="Disordered" evidence="9">
    <location>
        <begin position="600"/>
        <end position="634"/>
    </location>
</feature>
<dbReference type="PANTHER" id="PTHR24075">
    <property type="entry name" value="SEC63 DOMAIN-CONTAINING"/>
    <property type="match status" value="1"/>
</dbReference>
<dbReference type="Pfam" id="PF00226">
    <property type="entry name" value="DnaJ"/>
    <property type="match status" value="1"/>
</dbReference>
<feature type="compositionally biased region" description="Acidic residues" evidence="9">
    <location>
        <begin position="600"/>
        <end position="614"/>
    </location>
</feature>
<gene>
    <name evidence="12" type="ORF">EIN_002120</name>
</gene>
<protein>
    <recommendedName>
        <fullName evidence="11">J domain-containing protein</fullName>
    </recommendedName>
</protein>
<dbReference type="Pfam" id="PF02889">
    <property type="entry name" value="Sec63"/>
    <property type="match status" value="1"/>
</dbReference>
<dbReference type="InterPro" id="IPR014756">
    <property type="entry name" value="Ig_E-set"/>
</dbReference>
<dbReference type="GO" id="GO:0003723">
    <property type="term" value="F:RNA binding"/>
    <property type="evidence" value="ECO:0007669"/>
    <property type="project" value="TreeGrafter"/>
</dbReference>
<sequence>MDSDTQFEFDDQMSLVFISSLLCIGLLLLLLIFLRRRYRTTPSFPCECSLCCEKHFRSSLRRKKYTKLDVILLFLIVLFSSLFAFNVLYISRAEVPSPPEKFDPYHILSVTRGSSEKDIRAAYRRLSLKYHPDKNKLESAKENFILVTRAYEVLTTPSKLRAWEETGRDEEDHGVTFGIGMPSFLNGRKNKTFVLAFYGIVVVLLIPLGVFLLYSKCGGKSRGRAEYATNAAVSRIMREQMTLMKVVELLSFSTEFADLEIEQRDTTDLPLLVQKIKSQFRVEQKDFLPVPMKIQTLIGAHLSRLHNEMPQYLRDELDYIIEKAPNVLNKLVYIMISKGNMEGVWSTLKVNQMITQATDNENEQIPDIDNNKENTTDIFKFEEFVQLSENERTAFVQKNYKINYKLPVNYSLKFFRYFPSSVEFVVQAMSATMNQKVARGVPLMVLINAYRYPRENTGELSGRFKDKFSNIFESEGGERENQNEDVDDQQKINEHNEKVFFDDNKHEIKEDVYVHNPLCPNERLERWWYILTDASDSYVITATCGFIQISDRPTVIKIYAKNPNGVGKYHVNLHCICDAYINCEKTFHLDFDVVERTFEDENEVSDASEEEMNGEEQKSDNEENERESVTNEEN</sequence>
<dbReference type="PROSITE" id="PS50076">
    <property type="entry name" value="DNAJ_2"/>
    <property type="match status" value="1"/>
</dbReference>
<evidence type="ECO:0000256" key="3">
    <source>
        <dbReference type="ARBA" id="ARBA00022692"/>
    </source>
</evidence>
<evidence type="ECO:0000256" key="9">
    <source>
        <dbReference type="SAM" id="MobiDB-lite"/>
    </source>
</evidence>
<keyword evidence="3 10" id="KW-0812">Transmembrane</keyword>
<evidence type="ECO:0000313" key="12">
    <source>
        <dbReference type="EMBL" id="ELP83561.1"/>
    </source>
</evidence>
<dbReference type="InterPro" id="IPR004179">
    <property type="entry name" value="Sec63-dom"/>
</dbReference>
<dbReference type="Gene3D" id="1.10.3380.10">
    <property type="entry name" value="Sec63 N-terminal domain-like domain"/>
    <property type="match status" value="1"/>
</dbReference>
<dbReference type="Gene3D" id="1.10.287.110">
    <property type="entry name" value="DnaJ domain"/>
    <property type="match status" value="1"/>
</dbReference>
<dbReference type="SMART" id="SM00973">
    <property type="entry name" value="Sec63"/>
    <property type="match status" value="1"/>
</dbReference>
<feature type="transmembrane region" description="Helical" evidence="10">
    <location>
        <begin position="193"/>
        <end position="214"/>
    </location>
</feature>
<keyword evidence="13" id="KW-1185">Reference proteome</keyword>
<evidence type="ECO:0000256" key="4">
    <source>
        <dbReference type="ARBA" id="ARBA00022824"/>
    </source>
</evidence>
<dbReference type="OMA" id="DAYINCE"/>
<dbReference type="RefSeq" id="XP_004182907.1">
    <property type="nucleotide sequence ID" value="XM_004182859.1"/>
</dbReference>
<name>L7FJ22_ENTIV</name>
<dbReference type="Gene3D" id="2.60.40.150">
    <property type="entry name" value="C2 domain"/>
    <property type="match status" value="1"/>
</dbReference>
<feature type="transmembrane region" description="Helical" evidence="10">
    <location>
        <begin position="12"/>
        <end position="34"/>
    </location>
</feature>
<dbReference type="CDD" id="cd06257">
    <property type="entry name" value="DnaJ"/>
    <property type="match status" value="1"/>
</dbReference>
<dbReference type="AlphaFoldDB" id="L7FJ22"/>
<evidence type="ECO:0000313" key="13">
    <source>
        <dbReference type="Proteomes" id="UP000014680"/>
    </source>
</evidence>
<keyword evidence="2" id="KW-0813">Transport</keyword>
<accession>L7FJ22</accession>
<dbReference type="EMBL" id="KB207266">
    <property type="protein sequence ID" value="ELP83561.1"/>
    <property type="molecule type" value="Genomic_DNA"/>
</dbReference>
<evidence type="ECO:0000259" key="11">
    <source>
        <dbReference type="PROSITE" id="PS50076"/>
    </source>
</evidence>
<dbReference type="InterPro" id="IPR001623">
    <property type="entry name" value="DnaJ_domain"/>
</dbReference>
<keyword evidence="4" id="KW-0256">Endoplasmic reticulum</keyword>
<evidence type="ECO:0000256" key="2">
    <source>
        <dbReference type="ARBA" id="ARBA00022448"/>
    </source>
</evidence>
<evidence type="ECO:0000256" key="8">
    <source>
        <dbReference type="ARBA" id="ARBA00023186"/>
    </source>
</evidence>
<feature type="compositionally biased region" description="Basic and acidic residues" evidence="9">
    <location>
        <begin position="615"/>
        <end position="634"/>
    </location>
</feature>
<keyword evidence="7 10" id="KW-0472">Membrane</keyword>
<evidence type="ECO:0000256" key="10">
    <source>
        <dbReference type="SAM" id="Phobius"/>
    </source>
</evidence>
<dbReference type="PRINTS" id="PR00625">
    <property type="entry name" value="JDOMAIN"/>
</dbReference>
<dbReference type="GO" id="GO:0006614">
    <property type="term" value="P:SRP-dependent cotranslational protein targeting to membrane"/>
    <property type="evidence" value="ECO:0007669"/>
    <property type="project" value="TreeGrafter"/>
</dbReference>
<dbReference type="SUPFAM" id="SSF46565">
    <property type="entry name" value="Chaperone J-domain"/>
    <property type="match status" value="1"/>
</dbReference>
<comment type="subcellular location">
    <subcellularLocation>
        <location evidence="1">Endoplasmic reticulum membrane</location>
        <topology evidence="1">Multi-pass membrane protein</topology>
    </subcellularLocation>
</comment>
<evidence type="ECO:0000256" key="1">
    <source>
        <dbReference type="ARBA" id="ARBA00004477"/>
    </source>
</evidence>
<dbReference type="InterPro" id="IPR035892">
    <property type="entry name" value="C2_domain_sf"/>
</dbReference>
<dbReference type="InterPro" id="IPR036869">
    <property type="entry name" value="J_dom_sf"/>
</dbReference>
<dbReference type="KEGG" id="eiv:EIN_002120"/>
<dbReference type="SMART" id="SM00271">
    <property type="entry name" value="DnaJ"/>
    <property type="match status" value="1"/>
</dbReference>
<dbReference type="GeneID" id="14882533"/>
<dbReference type="OrthoDB" id="1734229at2759"/>
<reference evidence="12 13" key="1">
    <citation type="submission" date="2012-10" db="EMBL/GenBank/DDBJ databases">
        <authorList>
            <person name="Zafar N."/>
            <person name="Inman J."/>
            <person name="Hall N."/>
            <person name="Lorenzi H."/>
            <person name="Caler E."/>
        </authorList>
    </citation>
    <scope>NUCLEOTIDE SEQUENCE [LARGE SCALE GENOMIC DNA]</scope>
    <source>
        <strain evidence="12 13">IP1</strain>
    </source>
</reference>
<dbReference type="GO" id="GO:0008320">
    <property type="term" value="F:protein transmembrane transporter activity"/>
    <property type="evidence" value="ECO:0007669"/>
    <property type="project" value="TreeGrafter"/>
</dbReference>
<feature type="transmembrane region" description="Helical" evidence="10">
    <location>
        <begin position="70"/>
        <end position="90"/>
    </location>
</feature>
<dbReference type="GO" id="GO:0006620">
    <property type="term" value="P:post-translational protein targeting to endoplasmic reticulum membrane"/>
    <property type="evidence" value="ECO:0007669"/>
    <property type="project" value="TreeGrafter"/>
</dbReference>
<organism evidence="12 13">
    <name type="scientific">Entamoeba invadens IP1</name>
    <dbReference type="NCBI Taxonomy" id="370355"/>
    <lineage>
        <taxon>Eukaryota</taxon>
        <taxon>Amoebozoa</taxon>
        <taxon>Evosea</taxon>
        <taxon>Archamoebae</taxon>
        <taxon>Mastigamoebida</taxon>
        <taxon>Entamoebidae</taxon>
        <taxon>Entamoeba</taxon>
    </lineage>
</organism>
<evidence type="ECO:0000256" key="6">
    <source>
        <dbReference type="ARBA" id="ARBA00022989"/>
    </source>
</evidence>
<evidence type="ECO:0000256" key="7">
    <source>
        <dbReference type="ARBA" id="ARBA00023136"/>
    </source>
</evidence>